<dbReference type="InterPro" id="IPR036427">
    <property type="entry name" value="Bromodomain-like_sf"/>
</dbReference>
<accession>A0A5C7I5D9</accession>
<comment type="similarity">
    <text evidence="2">Belongs to the acetyltransferase family. GCN5 subfamily.</text>
</comment>
<dbReference type="SUPFAM" id="SSF55729">
    <property type="entry name" value="Acyl-CoA N-acyltransferases (Nat)"/>
    <property type="match status" value="1"/>
</dbReference>
<keyword evidence="4" id="KW-0010">Activator</keyword>
<dbReference type="PROSITE" id="PS51186">
    <property type="entry name" value="GNAT"/>
    <property type="match status" value="1"/>
</dbReference>
<comment type="subcellular location">
    <subcellularLocation>
        <location evidence="1">Nucleus</location>
    </subcellularLocation>
</comment>
<evidence type="ECO:0000256" key="2">
    <source>
        <dbReference type="ARBA" id="ARBA00008607"/>
    </source>
</evidence>
<comment type="caution">
    <text evidence="10">The sequence shown here is derived from an EMBL/GenBank/DDBJ whole genome shotgun (WGS) entry which is preliminary data.</text>
</comment>
<dbReference type="Pfam" id="PF00439">
    <property type="entry name" value="Bromodomain"/>
    <property type="match status" value="1"/>
</dbReference>
<reference evidence="11" key="1">
    <citation type="journal article" date="2019" name="Gigascience">
        <title>De novo genome assembly of the endangered Acer yangbiense, a plant species with extremely small populations endemic to Yunnan Province, China.</title>
        <authorList>
            <person name="Yang J."/>
            <person name="Wariss H.M."/>
            <person name="Tao L."/>
            <person name="Zhang R."/>
            <person name="Yun Q."/>
            <person name="Hollingsworth P."/>
            <person name="Dao Z."/>
            <person name="Luo G."/>
            <person name="Guo H."/>
            <person name="Ma Y."/>
            <person name="Sun W."/>
        </authorList>
    </citation>
    <scope>NUCLEOTIDE SEQUENCE [LARGE SCALE GENOMIC DNA]</scope>
    <source>
        <strain evidence="11">cv. Malutang</strain>
    </source>
</reference>
<feature type="domain" description="Bromo" evidence="8">
    <location>
        <begin position="569"/>
        <end position="627"/>
    </location>
</feature>
<dbReference type="InterPro" id="IPR016181">
    <property type="entry name" value="Acyl_CoA_acyltransferase"/>
</dbReference>
<dbReference type="OrthoDB" id="1937912at2759"/>
<dbReference type="Gene3D" id="3.40.630.30">
    <property type="match status" value="1"/>
</dbReference>
<protein>
    <recommendedName>
        <fullName evidence="12">Histone acetyltransferase</fullName>
    </recommendedName>
</protein>
<evidence type="ECO:0000256" key="7">
    <source>
        <dbReference type="SAM" id="MobiDB-lite"/>
    </source>
</evidence>
<evidence type="ECO:0000256" key="3">
    <source>
        <dbReference type="ARBA" id="ARBA00023117"/>
    </source>
</evidence>
<dbReference type="GO" id="GO:0045944">
    <property type="term" value="P:positive regulation of transcription by RNA polymerase II"/>
    <property type="evidence" value="ECO:0007669"/>
    <property type="project" value="TreeGrafter"/>
</dbReference>
<dbReference type="PROSITE" id="PS50014">
    <property type="entry name" value="BROMODOMAIN_2"/>
    <property type="match status" value="1"/>
</dbReference>
<dbReference type="InterPro" id="IPR000182">
    <property type="entry name" value="GNAT_dom"/>
</dbReference>
<dbReference type="EMBL" id="VAHF01000004">
    <property type="protein sequence ID" value="TXG63742.1"/>
    <property type="molecule type" value="Genomic_DNA"/>
</dbReference>
<evidence type="ECO:0000256" key="6">
    <source>
        <dbReference type="PROSITE-ProRule" id="PRU00035"/>
    </source>
</evidence>
<dbReference type="PANTHER" id="PTHR45750">
    <property type="entry name" value="GH11602P"/>
    <property type="match status" value="1"/>
</dbReference>
<evidence type="ECO:0000313" key="10">
    <source>
        <dbReference type="EMBL" id="TXG63742.1"/>
    </source>
</evidence>
<evidence type="ECO:0000256" key="4">
    <source>
        <dbReference type="ARBA" id="ARBA00023159"/>
    </source>
</evidence>
<dbReference type="GO" id="GO:0005634">
    <property type="term" value="C:nucleus"/>
    <property type="evidence" value="ECO:0007669"/>
    <property type="project" value="UniProtKB-SubCell"/>
</dbReference>
<dbReference type="InterPro" id="IPR001487">
    <property type="entry name" value="Bromodomain"/>
</dbReference>
<dbReference type="PRINTS" id="PR00503">
    <property type="entry name" value="BROMODOMAIN"/>
</dbReference>
<dbReference type="SMART" id="SM00297">
    <property type="entry name" value="BROMO"/>
    <property type="match status" value="1"/>
</dbReference>
<evidence type="ECO:0000259" key="8">
    <source>
        <dbReference type="PROSITE" id="PS50014"/>
    </source>
</evidence>
<feature type="compositionally biased region" description="Polar residues" evidence="7">
    <location>
        <begin position="1"/>
        <end position="12"/>
    </location>
</feature>
<dbReference type="InterPro" id="IPR037800">
    <property type="entry name" value="GCN5"/>
</dbReference>
<dbReference type="GO" id="GO:0000123">
    <property type="term" value="C:histone acetyltransferase complex"/>
    <property type="evidence" value="ECO:0007669"/>
    <property type="project" value="TreeGrafter"/>
</dbReference>
<evidence type="ECO:0008006" key="12">
    <source>
        <dbReference type="Google" id="ProtNLM"/>
    </source>
</evidence>
<dbReference type="PANTHER" id="PTHR45750:SF3">
    <property type="entry name" value="HISTONE ACETYLTRANSFERASE"/>
    <property type="match status" value="1"/>
</dbReference>
<dbReference type="GO" id="GO:0010484">
    <property type="term" value="F:histone H3 acetyltransferase activity"/>
    <property type="evidence" value="ECO:0007669"/>
    <property type="project" value="TreeGrafter"/>
</dbReference>
<feature type="compositionally biased region" description="Acidic residues" evidence="7">
    <location>
        <begin position="85"/>
        <end position="104"/>
    </location>
</feature>
<evidence type="ECO:0000256" key="5">
    <source>
        <dbReference type="ARBA" id="ARBA00023242"/>
    </source>
</evidence>
<dbReference type="Proteomes" id="UP000323000">
    <property type="component" value="Chromosome 4"/>
</dbReference>
<keyword evidence="5" id="KW-0539">Nucleus</keyword>
<feature type="compositionally biased region" description="Low complexity" evidence="7">
    <location>
        <begin position="13"/>
        <end position="33"/>
    </location>
</feature>
<keyword evidence="11" id="KW-1185">Reference proteome</keyword>
<feature type="region of interest" description="Disordered" evidence="7">
    <location>
        <begin position="1"/>
        <end position="107"/>
    </location>
</feature>
<dbReference type="AlphaFoldDB" id="A0A5C7I5D9"/>
<evidence type="ECO:0000256" key="1">
    <source>
        <dbReference type="ARBA" id="ARBA00004123"/>
    </source>
</evidence>
<dbReference type="SUPFAM" id="SSF47370">
    <property type="entry name" value="Bromodomain"/>
    <property type="match status" value="1"/>
</dbReference>
<keyword evidence="3 6" id="KW-0103">Bromodomain</keyword>
<evidence type="ECO:0000259" key="9">
    <source>
        <dbReference type="PROSITE" id="PS51186"/>
    </source>
</evidence>
<organism evidence="10 11">
    <name type="scientific">Acer yangbiense</name>
    <dbReference type="NCBI Taxonomy" id="1000413"/>
    <lineage>
        <taxon>Eukaryota</taxon>
        <taxon>Viridiplantae</taxon>
        <taxon>Streptophyta</taxon>
        <taxon>Embryophyta</taxon>
        <taxon>Tracheophyta</taxon>
        <taxon>Spermatophyta</taxon>
        <taxon>Magnoliopsida</taxon>
        <taxon>eudicotyledons</taxon>
        <taxon>Gunneridae</taxon>
        <taxon>Pentapetalae</taxon>
        <taxon>rosids</taxon>
        <taxon>malvids</taxon>
        <taxon>Sapindales</taxon>
        <taxon>Sapindaceae</taxon>
        <taxon>Hippocastanoideae</taxon>
        <taxon>Acereae</taxon>
        <taxon>Acer</taxon>
    </lineage>
</organism>
<sequence length="647" mass="72395">MDTHSSHLTAPNRSRSSQTPSPSHSASASATSSMHKRKLAATAAAAASEDNAPPTFPPSFSADTRDGALTSNDDLESISARGADSDAEDSEDAVVDDDEDEFDNDSSMRNFTVARLENNNSVGSGRNTKLKTENVTVKLENLDSGKEGGPAGSTVVGSTIGAGGSVPGIVKEDAVKIFTENMQASGAYSAREESLKREEEAGRLKFVCLANDGIDEHMVWLIGLKNIFARQLPNMPKEYIVRLVMDRSHKSVMVIRRNQVVGGITYRPYVSQKFGEIAFCAITADEQVKGYGTRLMNHLKQHARDVDGLTHFLTYADNNAVGYFIKQDLVAVWRINGSVAMFRQQWMLRTFALRRNSQAESKNVSYLVYSCYVLKGARAVARRLGNPGRLVGGFVERGCLEVLIEDEEWRKEKKRGAAGLCSMVLPKRFTWRKIDGMGMYIKDYDGGILMECKINPKLPYTDLSIMIRRQRQAIDEKIRELSNCHIVYPGIDFQKVRSIVDFQKKEAGIPKKIIKVEDIPGLREAGWTPDQWGHSRFRTLNHSTDGVSNQKFLTVFMRSLLKANTLSLHDHVDAWPFKEPVDARDVPDYYDIIKDPMDLRTMSKRVESEQYYVTFEMFVADAKRMLEAHFQSKVQLGLQSGTKSQQQ</sequence>
<name>A0A5C7I5D9_9ROSI</name>
<feature type="domain" description="N-acetyltransferase" evidence="9">
    <location>
        <begin position="204"/>
        <end position="416"/>
    </location>
</feature>
<dbReference type="Pfam" id="PF00583">
    <property type="entry name" value="Acetyltransf_1"/>
    <property type="match status" value="1"/>
</dbReference>
<evidence type="ECO:0000313" key="11">
    <source>
        <dbReference type="Proteomes" id="UP000323000"/>
    </source>
</evidence>
<dbReference type="CDD" id="cd04301">
    <property type="entry name" value="NAT_SF"/>
    <property type="match status" value="1"/>
</dbReference>
<gene>
    <name evidence="10" type="ORF">EZV62_010736</name>
</gene>
<proteinExistence type="inferred from homology"/>
<dbReference type="Gene3D" id="1.20.920.10">
    <property type="entry name" value="Bromodomain-like"/>
    <property type="match status" value="1"/>
</dbReference>